<sequence>MLPAAAGLGARIRARAAELAGVPVGCGASRASDVAGIPAAIARAAGVVPADSSYVDADETSSWGLLREALRPAALAPFTAAVLGPLREHDRRTGGELVPTLRCYLDADGNLETTARELGVHRNTVRTRLRTAERVSQRRLDRPRDRLELWLALSAEDL</sequence>
<evidence type="ECO:0000259" key="1">
    <source>
        <dbReference type="Pfam" id="PF13556"/>
    </source>
</evidence>
<dbReference type="PANTHER" id="PTHR33744:SF1">
    <property type="entry name" value="DNA-BINDING TRANSCRIPTIONAL ACTIVATOR ADER"/>
    <property type="match status" value="1"/>
</dbReference>
<dbReference type="InterPro" id="IPR025736">
    <property type="entry name" value="PucR_C-HTH_dom"/>
</dbReference>
<gene>
    <name evidence="2" type="ORF">ACFSUT_31750</name>
</gene>
<evidence type="ECO:0000313" key="3">
    <source>
        <dbReference type="Proteomes" id="UP001597542"/>
    </source>
</evidence>
<feature type="domain" description="PucR C-terminal helix-turn-helix" evidence="1">
    <location>
        <begin position="97"/>
        <end position="154"/>
    </location>
</feature>
<dbReference type="InterPro" id="IPR042070">
    <property type="entry name" value="PucR_C-HTH_sf"/>
</dbReference>
<dbReference type="Proteomes" id="UP001597542">
    <property type="component" value="Unassembled WGS sequence"/>
</dbReference>
<keyword evidence="3" id="KW-1185">Reference proteome</keyword>
<comment type="caution">
    <text evidence="2">The sequence shown here is derived from an EMBL/GenBank/DDBJ whole genome shotgun (WGS) entry which is preliminary data.</text>
</comment>
<accession>A0ABW5I7G3</accession>
<proteinExistence type="predicted"/>
<dbReference type="InterPro" id="IPR051448">
    <property type="entry name" value="CdaR-like_regulators"/>
</dbReference>
<reference evidence="3" key="1">
    <citation type="journal article" date="2019" name="Int. J. Syst. Evol. Microbiol.">
        <title>The Global Catalogue of Microorganisms (GCM) 10K type strain sequencing project: providing services to taxonomists for standard genome sequencing and annotation.</title>
        <authorList>
            <consortium name="The Broad Institute Genomics Platform"/>
            <consortium name="The Broad Institute Genome Sequencing Center for Infectious Disease"/>
            <person name="Wu L."/>
            <person name="Ma J."/>
        </authorList>
    </citation>
    <scope>NUCLEOTIDE SEQUENCE [LARGE SCALE GENOMIC DNA]</scope>
    <source>
        <strain evidence="3">CGMCC 4.7638</strain>
    </source>
</reference>
<dbReference type="Gene3D" id="1.10.10.2840">
    <property type="entry name" value="PucR C-terminal helix-turn-helix domain"/>
    <property type="match status" value="1"/>
</dbReference>
<evidence type="ECO:0000313" key="2">
    <source>
        <dbReference type="EMBL" id="MFD2484888.1"/>
    </source>
</evidence>
<name>A0ABW5I7G3_9PSEU</name>
<protein>
    <submittedName>
        <fullName evidence="2">PucR family transcriptional regulator</fullName>
    </submittedName>
</protein>
<dbReference type="RefSeq" id="WP_344276434.1">
    <property type="nucleotide sequence ID" value="NZ_BAAAHV010000012.1"/>
</dbReference>
<organism evidence="2 3">
    <name type="scientific">Amycolatopsis albidoflavus</name>
    <dbReference type="NCBI Taxonomy" id="102226"/>
    <lineage>
        <taxon>Bacteria</taxon>
        <taxon>Bacillati</taxon>
        <taxon>Actinomycetota</taxon>
        <taxon>Actinomycetes</taxon>
        <taxon>Pseudonocardiales</taxon>
        <taxon>Pseudonocardiaceae</taxon>
        <taxon>Amycolatopsis</taxon>
    </lineage>
</organism>
<dbReference type="Pfam" id="PF13556">
    <property type="entry name" value="HTH_30"/>
    <property type="match status" value="1"/>
</dbReference>
<dbReference type="EMBL" id="JBHUKQ010000015">
    <property type="protein sequence ID" value="MFD2484888.1"/>
    <property type="molecule type" value="Genomic_DNA"/>
</dbReference>
<dbReference type="PANTHER" id="PTHR33744">
    <property type="entry name" value="CARBOHYDRATE DIACID REGULATOR"/>
    <property type="match status" value="1"/>
</dbReference>